<protein>
    <recommendedName>
        <fullName evidence="3">SMI1/KNR4 family protein</fullName>
    </recommendedName>
</protein>
<gene>
    <name evidence="1" type="ORF">R5W23_005578</name>
</gene>
<reference evidence="2" key="1">
    <citation type="journal article" date="2023" name="Mar. Drugs">
        <title>Gemmata algarum, a Novel Planctomycete Isolated from an Algal Mat, Displays Antimicrobial Activity.</title>
        <authorList>
            <person name="Kumar G."/>
            <person name="Kallscheuer N."/>
            <person name="Kashif M."/>
            <person name="Ahamad S."/>
            <person name="Jagadeeshwari U."/>
            <person name="Pannikurungottu S."/>
            <person name="Haufschild T."/>
            <person name="Kabuu M."/>
            <person name="Sasikala C."/>
            <person name="Jogler C."/>
            <person name="Ramana C."/>
        </authorList>
    </citation>
    <scope>NUCLEOTIDE SEQUENCE [LARGE SCALE GENOMIC DNA]</scope>
    <source>
        <strain evidence="2">JC673</strain>
    </source>
</reference>
<evidence type="ECO:0008006" key="3">
    <source>
        <dbReference type="Google" id="ProtNLM"/>
    </source>
</evidence>
<proteinExistence type="predicted"/>
<evidence type="ECO:0000313" key="2">
    <source>
        <dbReference type="Proteomes" id="UP001272242"/>
    </source>
</evidence>
<dbReference type="Proteomes" id="UP001272242">
    <property type="component" value="Unassembled WGS sequence"/>
</dbReference>
<comment type="caution">
    <text evidence="1">The sequence shown here is derived from an EMBL/GenBank/DDBJ whole genome shotgun (WGS) entry which is preliminary data.</text>
</comment>
<keyword evidence="2" id="KW-1185">Reference proteome</keyword>
<sequence>MTEAEWLACDDRVALQSFLQHHPQAPRYQRLERRLKLFTCGVCRLVWDTFPSAACRHAVVIAEAYADGRVGANALAKAHAVVSSLPVPVGAGEEVVETPFGTMELPTGPAWEAQMAAHYATSEPGGRYPAGETIGTATDALHGPDCVIRAATSLGTGTETSQAVTAIFRDIFGNPFRPVAFSPEWRTDTAVAIAAQMYISRNFDGMPALSDALQEAGCDSDDIRSHCQGPGPHVRGCWVVDLVLGKE</sequence>
<dbReference type="EMBL" id="JAXBLV010000034">
    <property type="protein sequence ID" value="MDY3558461.1"/>
    <property type="molecule type" value="Genomic_DNA"/>
</dbReference>
<dbReference type="RefSeq" id="WP_320685377.1">
    <property type="nucleotide sequence ID" value="NZ_JAXBLV010000034.1"/>
</dbReference>
<accession>A0ABU5EXN5</accession>
<evidence type="ECO:0000313" key="1">
    <source>
        <dbReference type="EMBL" id="MDY3558461.1"/>
    </source>
</evidence>
<organism evidence="1 2">
    <name type="scientific">Gemmata algarum</name>
    <dbReference type="NCBI Taxonomy" id="2975278"/>
    <lineage>
        <taxon>Bacteria</taxon>
        <taxon>Pseudomonadati</taxon>
        <taxon>Planctomycetota</taxon>
        <taxon>Planctomycetia</taxon>
        <taxon>Gemmatales</taxon>
        <taxon>Gemmataceae</taxon>
        <taxon>Gemmata</taxon>
    </lineage>
</organism>
<name>A0ABU5EXN5_9BACT</name>